<evidence type="ECO:0000259" key="13">
    <source>
        <dbReference type="Pfam" id="PF22599"/>
    </source>
</evidence>
<keyword evidence="3 10" id="KW-1003">Cell membrane</keyword>
<evidence type="ECO:0000256" key="6">
    <source>
        <dbReference type="ARBA" id="ARBA00022927"/>
    </source>
</evidence>
<dbReference type="EMBL" id="LVJN01000020">
    <property type="protein sequence ID" value="OSM02048.1"/>
    <property type="molecule type" value="Genomic_DNA"/>
</dbReference>
<evidence type="ECO:0000259" key="12">
    <source>
        <dbReference type="Pfam" id="PF21760"/>
    </source>
</evidence>
<sequence>MRQLPIWKPILVIAVSLLALYFALPTLYEDTPPAWLKGDKIHQGLDLQGGLYLLYEVEVEKAVEQDAESLVDTVKSVMRDARFRYRSVARSGVDRVTLRLSPESEAAKIEAALKKEVADVVITPKGADGFELVFTPEKIKSTEEFAVQQAIQIMRARIDEFGVAEPSIQKQGKDRIIIQLPGVKEPERAKNLIGRTARLEFKIVDDKNNEQALATGRAPPGTALYSFQDKGDGIAPGKILLKKRTVLSGKHLDDARPSYDQYNMPYVSVKFDRLGGRIFARLTGEHVNDRMAIVLDGVVFSAPVIREKIVGGQASISGSFSPQDAHDLAIVLRAGALPAPLKILEERTVGPTLGRDSVNQGINSIVIGGILVVIFMALYYKGFGMLANVAVVLNIIILIAVLAGMQATLTLPGLAGTVLLLGMAVDANVLIFERIREELRSGKTPLAAIDHGYGKAFSTILDANITTLITAIVLFQFGTGPVRGFAVTLSIGLVASMFTAIFVTRVLLAMIVRNRRLNKLSI</sequence>
<dbReference type="GO" id="GO:0043952">
    <property type="term" value="P:protein transport by the Sec complex"/>
    <property type="evidence" value="ECO:0007669"/>
    <property type="project" value="UniProtKB-UniRule"/>
</dbReference>
<evidence type="ECO:0000256" key="7">
    <source>
        <dbReference type="ARBA" id="ARBA00022989"/>
    </source>
</evidence>
<feature type="domain" description="SecDF P1 head subdomain" evidence="13">
    <location>
        <begin position="237"/>
        <end position="339"/>
    </location>
</feature>
<evidence type="ECO:0000313" key="15">
    <source>
        <dbReference type="Proteomes" id="UP000194003"/>
    </source>
</evidence>
<comment type="caution">
    <text evidence="14">The sequence shown here is derived from an EMBL/GenBank/DDBJ whole genome shotgun (WGS) entry which is preliminary data.</text>
</comment>
<gene>
    <name evidence="10" type="primary">secD</name>
    <name evidence="14" type="ORF">MAIT1_02132</name>
</gene>
<evidence type="ECO:0000259" key="11">
    <source>
        <dbReference type="Pfam" id="PF02355"/>
    </source>
</evidence>
<reference evidence="14 15" key="1">
    <citation type="journal article" date="2016" name="BMC Genomics">
        <title>Combined genomic and structural analyses of a cultured magnetotactic bacterium reveals its niche adaptation to a dynamic environment.</title>
        <authorList>
            <person name="Araujo A.C."/>
            <person name="Morillo V."/>
            <person name="Cypriano J."/>
            <person name="Teixeira L.C."/>
            <person name="Leao P."/>
            <person name="Lyra S."/>
            <person name="Almeida L.G."/>
            <person name="Bazylinski D.A."/>
            <person name="Vasconcellos A.T."/>
            <person name="Abreu F."/>
            <person name="Lins U."/>
        </authorList>
    </citation>
    <scope>NUCLEOTIDE SEQUENCE [LARGE SCALE GENOMIC DNA]</scope>
    <source>
        <strain evidence="14 15">IT-1</strain>
    </source>
</reference>
<keyword evidence="5 10" id="KW-0812">Transmembrane</keyword>
<dbReference type="Pfam" id="PF02355">
    <property type="entry name" value="SecD_SecF_C"/>
    <property type="match status" value="1"/>
</dbReference>
<dbReference type="RefSeq" id="WP_085444544.1">
    <property type="nucleotide sequence ID" value="NZ_LVJN01000020.1"/>
</dbReference>
<dbReference type="PRINTS" id="PR00702">
    <property type="entry name" value="ACRIFLAVINRP"/>
</dbReference>
<evidence type="ECO:0000256" key="2">
    <source>
        <dbReference type="ARBA" id="ARBA00022448"/>
    </source>
</evidence>
<dbReference type="Proteomes" id="UP000194003">
    <property type="component" value="Unassembled WGS sequence"/>
</dbReference>
<dbReference type="PANTHER" id="PTHR30081">
    <property type="entry name" value="PROTEIN-EXPORT MEMBRANE PROTEIN SEC"/>
    <property type="match status" value="1"/>
</dbReference>
<comment type="subunit">
    <text evidence="10">Forms a complex with SecF. Part of the essential Sec protein translocation apparatus which comprises SecA, SecYEG and auxiliary proteins SecDF-YajC and YidC.</text>
</comment>
<dbReference type="STRING" id="1434232.MAIT1_02132"/>
<keyword evidence="7 10" id="KW-1133">Transmembrane helix</keyword>
<dbReference type="PANTHER" id="PTHR30081:SF1">
    <property type="entry name" value="PROTEIN TRANSLOCASE SUBUNIT SECD"/>
    <property type="match status" value="1"/>
</dbReference>
<feature type="transmembrane region" description="Helical" evidence="10">
    <location>
        <begin position="453"/>
        <end position="477"/>
    </location>
</feature>
<dbReference type="Pfam" id="PF21760">
    <property type="entry name" value="SecD_1st"/>
    <property type="match status" value="1"/>
</dbReference>
<dbReference type="FunFam" id="1.20.1640.10:FF:000004">
    <property type="entry name" value="Protein translocase subunit SecD"/>
    <property type="match status" value="1"/>
</dbReference>
<keyword evidence="2 10" id="KW-0813">Transport</keyword>
<accession>A0A1Y2K204</accession>
<keyword evidence="15" id="KW-1185">Reference proteome</keyword>
<comment type="similarity">
    <text evidence="10">Belongs to the SecD/SecF family. SecD subfamily.</text>
</comment>
<feature type="domain" description="Protein translocase subunit SecDF P1" evidence="12">
    <location>
        <begin position="147"/>
        <end position="206"/>
    </location>
</feature>
<feature type="transmembrane region" description="Helical" evidence="10">
    <location>
        <begin position="411"/>
        <end position="432"/>
    </location>
</feature>
<organism evidence="14 15">
    <name type="scientific">Magnetofaba australis IT-1</name>
    <dbReference type="NCBI Taxonomy" id="1434232"/>
    <lineage>
        <taxon>Bacteria</taxon>
        <taxon>Pseudomonadati</taxon>
        <taxon>Pseudomonadota</taxon>
        <taxon>Magnetococcia</taxon>
        <taxon>Magnetococcales</taxon>
        <taxon>Magnetococcaceae</taxon>
        <taxon>Magnetofaba</taxon>
    </lineage>
</organism>
<dbReference type="GO" id="GO:0006605">
    <property type="term" value="P:protein targeting"/>
    <property type="evidence" value="ECO:0007669"/>
    <property type="project" value="UniProtKB-UniRule"/>
</dbReference>
<evidence type="ECO:0000256" key="4">
    <source>
        <dbReference type="ARBA" id="ARBA00022519"/>
    </source>
</evidence>
<dbReference type="InterPro" id="IPR055344">
    <property type="entry name" value="SecD_SecF_C_bact"/>
</dbReference>
<dbReference type="InterPro" id="IPR022813">
    <property type="entry name" value="SecD/SecF_arch_bac"/>
</dbReference>
<dbReference type="GO" id="GO:0005886">
    <property type="term" value="C:plasma membrane"/>
    <property type="evidence" value="ECO:0007669"/>
    <property type="project" value="UniProtKB-SubCell"/>
</dbReference>
<dbReference type="InterPro" id="IPR048631">
    <property type="entry name" value="SecD_1st"/>
</dbReference>
<dbReference type="InterPro" id="IPR054384">
    <property type="entry name" value="SecDF_P1_head"/>
</dbReference>
<feature type="transmembrane region" description="Helical" evidence="10">
    <location>
        <begin position="386"/>
        <end position="405"/>
    </location>
</feature>
<dbReference type="InterPro" id="IPR001036">
    <property type="entry name" value="Acrflvin-R"/>
</dbReference>
<dbReference type="GO" id="GO:0065002">
    <property type="term" value="P:intracellular protein transmembrane transport"/>
    <property type="evidence" value="ECO:0007669"/>
    <property type="project" value="UniProtKB-UniRule"/>
</dbReference>
<dbReference type="Gene3D" id="1.20.1640.10">
    <property type="entry name" value="Multidrug efflux transporter AcrB transmembrane domain"/>
    <property type="match status" value="1"/>
</dbReference>
<proteinExistence type="inferred from homology"/>
<feature type="domain" description="Protein export membrane protein SecD/SecF C-terminal" evidence="11">
    <location>
        <begin position="342"/>
        <end position="512"/>
    </location>
</feature>
<keyword evidence="8 10" id="KW-0811">Translocation</keyword>
<evidence type="ECO:0000256" key="3">
    <source>
        <dbReference type="ARBA" id="ARBA00022475"/>
    </source>
</evidence>
<name>A0A1Y2K204_9PROT</name>
<dbReference type="GO" id="GO:0015450">
    <property type="term" value="F:protein-transporting ATPase activity"/>
    <property type="evidence" value="ECO:0007669"/>
    <property type="project" value="InterPro"/>
</dbReference>
<evidence type="ECO:0000313" key="14">
    <source>
        <dbReference type="EMBL" id="OSM02048.1"/>
    </source>
</evidence>
<evidence type="ECO:0000256" key="1">
    <source>
        <dbReference type="ARBA" id="ARBA00004651"/>
    </source>
</evidence>
<dbReference type="Gene3D" id="3.30.1360.200">
    <property type="match status" value="1"/>
</dbReference>
<dbReference type="InterPro" id="IPR005791">
    <property type="entry name" value="SecD"/>
</dbReference>
<dbReference type="SUPFAM" id="SSF82866">
    <property type="entry name" value="Multidrug efflux transporter AcrB transmembrane domain"/>
    <property type="match status" value="1"/>
</dbReference>
<evidence type="ECO:0000256" key="10">
    <source>
        <dbReference type="HAMAP-Rule" id="MF_01463"/>
    </source>
</evidence>
<evidence type="ECO:0000256" key="9">
    <source>
        <dbReference type="ARBA" id="ARBA00023136"/>
    </source>
</evidence>
<evidence type="ECO:0000256" key="8">
    <source>
        <dbReference type="ARBA" id="ARBA00023010"/>
    </source>
</evidence>
<feature type="transmembrane region" description="Helical" evidence="10">
    <location>
        <begin position="361"/>
        <end position="379"/>
    </location>
</feature>
<protein>
    <recommendedName>
        <fullName evidence="10">Protein translocase subunit SecD</fullName>
    </recommendedName>
</protein>
<comment type="caution">
    <text evidence="10">Lacks conserved residue(s) required for the propagation of feature annotation.</text>
</comment>
<comment type="function">
    <text evidence="10">Part of the Sec protein translocase complex. Interacts with the SecYEG preprotein conducting channel. SecDF uses the proton motive force (PMF) to complete protein translocation after the ATP-dependent function of SecA.</text>
</comment>
<comment type="subcellular location">
    <subcellularLocation>
        <location evidence="1 10">Cell membrane</location>
        <topology evidence="1 10">Multi-pass membrane protein</topology>
    </subcellularLocation>
</comment>
<dbReference type="HAMAP" id="MF_01463_B">
    <property type="entry name" value="SecD_B"/>
    <property type="match status" value="1"/>
</dbReference>
<feature type="transmembrane region" description="Helical" evidence="10">
    <location>
        <begin position="489"/>
        <end position="512"/>
    </location>
</feature>
<evidence type="ECO:0000256" key="5">
    <source>
        <dbReference type="ARBA" id="ARBA00022692"/>
    </source>
</evidence>
<dbReference type="Gene3D" id="3.30.70.3400">
    <property type="match status" value="2"/>
</dbReference>
<dbReference type="AlphaFoldDB" id="A0A1Y2K204"/>
<keyword evidence="4" id="KW-0997">Cell inner membrane</keyword>
<dbReference type="InterPro" id="IPR048634">
    <property type="entry name" value="SecD_SecF_C"/>
</dbReference>
<dbReference type="NCBIfam" id="TIGR01129">
    <property type="entry name" value="secD"/>
    <property type="match status" value="1"/>
</dbReference>
<dbReference type="FunFam" id="3.30.1360.200:FF:000002">
    <property type="entry name" value="Preprotein translocase subunit SecD"/>
    <property type="match status" value="1"/>
</dbReference>
<dbReference type="NCBIfam" id="TIGR00916">
    <property type="entry name" value="2A0604s01"/>
    <property type="match status" value="1"/>
</dbReference>
<dbReference type="Pfam" id="PF22599">
    <property type="entry name" value="SecDF_P1_head"/>
    <property type="match status" value="1"/>
</dbReference>
<dbReference type="OrthoDB" id="9805019at2"/>
<keyword evidence="6 10" id="KW-0653">Protein transport</keyword>
<keyword evidence="9 10" id="KW-0472">Membrane</keyword>